<name>A0A8T3BZD8_DENNO</name>
<proteinExistence type="predicted"/>
<sequence length="58" mass="6551">MAVERREARSSERGLNSESFEFNPLISAVKICSSLLLLYLSKVRLRALDRGIKRDLAA</sequence>
<evidence type="ECO:0000313" key="1">
    <source>
        <dbReference type="EMBL" id="KAI0523118.1"/>
    </source>
</evidence>
<dbReference type="SMR" id="A0A8T3BZD8"/>
<organism evidence="1 2">
    <name type="scientific">Dendrobium nobile</name>
    <name type="common">Orchid</name>
    <dbReference type="NCBI Taxonomy" id="94219"/>
    <lineage>
        <taxon>Eukaryota</taxon>
        <taxon>Viridiplantae</taxon>
        <taxon>Streptophyta</taxon>
        <taxon>Embryophyta</taxon>
        <taxon>Tracheophyta</taxon>
        <taxon>Spermatophyta</taxon>
        <taxon>Magnoliopsida</taxon>
        <taxon>Liliopsida</taxon>
        <taxon>Asparagales</taxon>
        <taxon>Orchidaceae</taxon>
        <taxon>Epidendroideae</taxon>
        <taxon>Malaxideae</taxon>
        <taxon>Dendrobiinae</taxon>
        <taxon>Dendrobium</taxon>
    </lineage>
</organism>
<reference evidence="1" key="1">
    <citation type="journal article" date="2022" name="Front. Genet.">
        <title>Chromosome-Scale Assembly of the Dendrobium nobile Genome Provides Insights Into the Molecular Mechanism of the Biosynthesis of the Medicinal Active Ingredient of Dendrobium.</title>
        <authorList>
            <person name="Xu Q."/>
            <person name="Niu S.-C."/>
            <person name="Li K.-L."/>
            <person name="Zheng P.-J."/>
            <person name="Zhang X.-J."/>
            <person name="Jia Y."/>
            <person name="Liu Y."/>
            <person name="Niu Y.-X."/>
            <person name="Yu L.-H."/>
            <person name="Chen D.-F."/>
            <person name="Zhang G.-Q."/>
        </authorList>
    </citation>
    <scope>NUCLEOTIDE SEQUENCE</scope>
    <source>
        <tissue evidence="1">Leaf</tissue>
    </source>
</reference>
<accession>A0A8T3BZD8</accession>
<evidence type="ECO:0000313" key="2">
    <source>
        <dbReference type="Proteomes" id="UP000829196"/>
    </source>
</evidence>
<protein>
    <submittedName>
        <fullName evidence="1">Uncharacterized protein</fullName>
    </submittedName>
</protein>
<gene>
    <name evidence="1" type="ORF">KFK09_005508</name>
</gene>
<dbReference type="EMBL" id="JAGYWB010000005">
    <property type="protein sequence ID" value="KAI0523118.1"/>
    <property type="molecule type" value="Genomic_DNA"/>
</dbReference>
<dbReference type="Proteomes" id="UP000829196">
    <property type="component" value="Unassembled WGS sequence"/>
</dbReference>
<keyword evidence="2" id="KW-1185">Reference proteome</keyword>
<dbReference type="AlphaFoldDB" id="A0A8T3BZD8"/>
<comment type="caution">
    <text evidence="1">The sequence shown here is derived from an EMBL/GenBank/DDBJ whole genome shotgun (WGS) entry which is preliminary data.</text>
</comment>